<evidence type="ECO:0000256" key="1">
    <source>
        <dbReference type="SAM" id="Phobius"/>
    </source>
</evidence>
<organism evidence="2">
    <name type="scientific">freshwater metagenome</name>
    <dbReference type="NCBI Taxonomy" id="449393"/>
    <lineage>
        <taxon>unclassified sequences</taxon>
        <taxon>metagenomes</taxon>
        <taxon>ecological metagenomes</taxon>
    </lineage>
</organism>
<protein>
    <submittedName>
        <fullName evidence="2">Unannotated protein</fullName>
    </submittedName>
</protein>
<keyword evidence="1" id="KW-0472">Membrane</keyword>
<feature type="transmembrane region" description="Helical" evidence="1">
    <location>
        <begin position="46"/>
        <end position="70"/>
    </location>
</feature>
<sequence length="204" mass="21163">MAIGEFPKPLTLVRLVFGLYLFGLGIAFQVQAALGLAPWDVFGQGLANITGLSFGLATVLASAIILLLWIPLKQKPGIGTVFNALLIGPFIDLSLRFVPSAATWGLAGQIGWYVLGMAIIALGTGIYIGARLGPGPRDGLMTGSVARFKKPVWMVRTALEGAATLIGLALGGPVGLGTLMFVLGIGPMVQLSMRAFGLVGKKGT</sequence>
<gene>
    <name evidence="2" type="ORF">UFOPK1788_00917</name>
</gene>
<reference evidence="2" key="1">
    <citation type="submission" date="2020-05" db="EMBL/GenBank/DDBJ databases">
        <authorList>
            <person name="Chiriac C."/>
            <person name="Salcher M."/>
            <person name="Ghai R."/>
            <person name="Kavagutti S V."/>
        </authorList>
    </citation>
    <scope>NUCLEOTIDE SEQUENCE</scope>
</reference>
<keyword evidence="1" id="KW-0812">Transmembrane</keyword>
<keyword evidence="1" id="KW-1133">Transmembrane helix</keyword>
<dbReference type="AlphaFoldDB" id="A0A6J6GAF7"/>
<dbReference type="EMBL" id="CAEZUE010000129">
    <property type="protein sequence ID" value="CAB4598157.1"/>
    <property type="molecule type" value="Genomic_DNA"/>
</dbReference>
<name>A0A6J6GAF7_9ZZZZ</name>
<evidence type="ECO:0000313" key="2">
    <source>
        <dbReference type="EMBL" id="CAB4598157.1"/>
    </source>
</evidence>
<dbReference type="Pfam" id="PF19700">
    <property type="entry name" value="DUF6198"/>
    <property type="match status" value="1"/>
</dbReference>
<proteinExistence type="predicted"/>
<accession>A0A6J6GAF7</accession>
<dbReference type="InterPro" id="IPR038750">
    <property type="entry name" value="YczE/YyaS-like"/>
</dbReference>
<feature type="transmembrane region" description="Helical" evidence="1">
    <location>
        <begin position="110"/>
        <end position="130"/>
    </location>
</feature>
<feature type="transmembrane region" description="Helical" evidence="1">
    <location>
        <begin position="77"/>
        <end position="98"/>
    </location>
</feature>
<dbReference type="PANTHER" id="PTHR40078:SF1">
    <property type="entry name" value="INTEGRAL MEMBRANE PROTEIN"/>
    <property type="match status" value="1"/>
</dbReference>
<feature type="transmembrane region" description="Helical" evidence="1">
    <location>
        <begin position="12"/>
        <end position="34"/>
    </location>
</feature>
<dbReference type="PANTHER" id="PTHR40078">
    <property type="entry name" value="INTEGRAL MEMBRANE PROTEIN-RELATED"/>
    <property type="match status" value="1"/>
</dbReference>